<dbReference type="GO" id="GO:0009396">
    <property type="term" value="P:folic acid-containing compound biosynthetic process"/>
    <property type="evidence" value="ECO:0007669"/>
    <property type="project" value="InterPro"/>
</dbReference>
<evidence type="ECO:0000259" key="2">
    <source>
        <dbReference type="Pfam" id="PF00425"/>
    </source>
</evidence>
<dbReference type="InterPro" id="IPR005801">
    <property type="entry name" value="ADC_synthase"/>
</dbReference>
<evidence type="ECO:0000256" key="1">
    <source>
        <dbReference type="SAM" id="MobiDB-lite"/>
    </source>
</evidence>
<organism evidence="3 4">
    <name type="scientific">Labedaea rhizosphaerae</name>
    <dbReference type="NCBI Taxonomy" id="598644"/>
    <lineage>
        <taxon>Bacteria</taxon>
        <taxon>Bacillati</taxon>
        <taxon>Actinomycetota</taxon>
        <taxon>Actinomycetes</taxon>
        <taxon>Pseudonocardiales</taxon>
        <taxon>Pseudonocardiaceae</taxon>
        <taxon>Labedaea</taxon>
    </lineage>
</organism>
<dbReference type="AlphaFoldDB" id="A0A4R6SC57"/>
<comment type="caution">
    <text evidence="3">The sequence shown here is derived from an EMBL/GenBank/DDBJ whole genome shotgun (WGS) entry which is preliminary data.</text>
</comment>
<gene>
    <name evidence="3" type="ORF">EV186_104493</name>
</gene>
<dbReference type="EMBL" id="SNXZ01000004">
    <property type="protein sequence ID" value="TDP96505.1"/>
    <property type="molecule type" value="Genomic_DNA"/>
</dbReference>
<dbReference type="Gene3D" id="3.60.120.10">
    <property type="entry name" value="Anthranilate synthase"/>
    <property type="match status" value="1"/>
</dbReference>
<dbReference type="Proteomes" id="UP000295444">
    <property type="component" value="Unassembled WGS sequence"/>
</dbReference>
<dbReference type="RefSeq" id="WP_133851849.1">
    <property type="nucleotide sequence ID" value="NZ_SNXZ01000004.1"/>
</dbReference>
<dbReference type="Pfam" id="PF00425">
    <property type="entry name" value="Chorismate_bind"/>
    <property type="match status" value="1"/>
</dbReference>
<dbReference type="InterPro" id="IPR005802">
    <property type="entry name" value="ADC_synth_comp_1"/>
</dbReference>
<accession>A0A4R6SC57</accession>
<dbReference type="NCBIfam" id="TIGR00553">
    <property type="entry name" value="pabB"/>
    <property type="match status" value="1"/>
</dbReference>
<dbReference type="GO" id="GO:0046820">
    <property type="term" value="F:4-amino-4-deoxychorismate synthase activity"/>
    <property type="evidence" value="ECO:0007669"/>
    <property type="project" value="TreeGrafter"/>
</dbReference>
<keyword evidence="4" id="KW-1185">Reference proteome</keyword>
<keyword evidence="3" id="KW-0456">Lyase</keyword>
<proteinExistence type="predicted"/>
<dbReference type="OrthoDB" id="3518032at2"/>
<reference evidence="3 4" key="1">
    <citation type="submission" date="2019-03" db="EMBL/GenBank/DDBJ databases">
        <title>Genomic Encyclopedia of Type Strains, Phase IV (KMG-IV): sequencing the most valuable type-strain genomes for metagenomic binning, comparative biology and taxonomic classification.</title>
        <authorList>
            <person name="Goeker M."/>
        </authorList>
    </citation>
    <scope>NUCLEOTIDE SEQUENCE [LARGE SCALE GENOMIC DNA]</scope>
    <source>
        <strain evidence="3 4">DSM 45361</strain>
    </source>
</reference>
<protein>
    <submittedName>
        <fullName evidence="3">Para-aminobenzoate synthetase/4-amino-4-deoxychorismate lyase</fullName>
    </submittedName>
</protein>
<feature type="region of interest" description="Disordered" evidence="1">
    <location>
        <begin position="376"/>
        <end position="402"/>
    </location>
</feature>
<dbReference type="PRINTS" id="PR00095">
    <property type="entry name" value="ANTSNTHASEI"/>
</dbReference>
<dbReference type="InterPro" id="IPR019999">
    <property type="entry name" value="Anth_synth_I-like"/>
</dbReference>
<dbReference type="InterPro" id="IPR015890">
    <property type="entry name" value="Chorismate_C"/>
</dbReference>
<feature type="domain" description="Chorismate-utilising enzyme C-terminal" evidence="2">
    <location>
        <begin position="111"/>
        <end position="368"/>
    </location>
</feature>
<dbReference type="SUPFAM" id="SSF56322">
    <property type="entry name" value="ADC synthase"/>
    <property type="match status" value="1"/>
</dbReference>
<evidence type="ECO:0000313" key="4">
    <source>
        <dbReference type="Proteomes" id="UP000295444"/>
    </source>
</evidence>
<dbReference type="GO" id="GO:0000162">
    <property type="term" value="P:L-tryptophan biosynthetic process"/>
    <property type="evidence" value="ECO:0007669"/>
    <property type="project" value="TreeGrafter"/>
</dbReference>
<name>A0A4R6SC57_LABRH</name>
<evidence type="ECO:0000313" key="3">
    <source>
        <dbReference type="EMBL" id="TDP96505.1"/>
    </source>
</evidence>
<sequence>MTSLHARFDDLQTGTVLGFAGARSLLEAHRPDEVPLVLDAVDRATRSGKWAAGFLAYEAAAGLDPAFAVHPGVPGLPLAWFSLHDGPVELPALRPGGDGRALDWVPAWSAPRFEAEVEAVRSRIAAGEVYQVNLTTRMTARFDGPVTGFYRDLALAQRGAYNAFLDAGRFSVASASPELFFELRGDEVLLRPMKGTAPRGRTPAEDQALAAALVASPKERAENVMIVDLVRNDIARVAASGSVRVPSLLRVERYPTVLQLTSDVTARLVPHTSLTDLFRAVFPCGSITGAPKISAMRLIRELEPWPRGVYCGAIGYVAPPTAPVRARFSVAIRTAVVDTETGHAEYGTGAGITWGSDPAAEFAEVMGKTAVLGSIVRPSPSRGGGSPGPTRRVAAGSSGATS</sequence>
<dbReference type="PANTHER" id="PTHR11236">
    <property type="entry name" value="AMINOBENZOATE/ANTHRANILATE SYNTHASE"/>
    <property type="match status" value="1"/>
</dbReference>
<dbReference type="PANTHER" id="PTHR11236:SF50">
    <property type="entry name" value="AMINODEOXYCHORISMATE SYNTHASE COMPONENT 1"/>
    <property type="match status" value="1"/>
</dbReference>
<dbReference type="GO" id="GO:0016829">
    <property type="term" value="F:lyase activity"/>
    <property type="evidence" value="ECO:0007669"/>
    <property type="project" value="UniProtKB-KW"/>
</dbReference>